<protein>
    <submittedName>
        <fullName evidence="2">Uncharacterized protein</fullName>
    </submittedName>
</protein>
<comment type="caution">
    <text evidence="2">The sequence shown here is derived from an EMBL/GenBank/DDBJ whole genome shotgun (WGS) entry which is preliminary data.</text>
</comment>
<name>A0A8T0GKL9_CERPU</name>
<sequence>MDHHDRNPASFPCLSPQFVATISVLVTTFSRTVCFSSPLDPSYPWTQKLLILLQNITERKIRLECVSNDKILTVILSLVGFQSGCVECLDQVCSWGVELASDEKKPPREEDSDSGEQLRI</sequence>
<dbReference type="Proteomes" id="UP000822688">
    <property type="component" value="Chromosome 10"/>
</dbReference>
<dbReference type="EMBL" id="CM026431">
    <property type="protein sequence ID" value="KAG0559087.1"/>
    <property type="molecule type" value="Genomic_DNA"/>
</dbReference>
<reference evidence="2" key="1">
    <citation type="submission" date="2020-06" db="EMBL/GenBank/DDBJ databases">
        <title>WGS assembly of Ceratodon purpureus strain R40.</title>
        <authorList>
            <person name="Carey S.B."/>
            <person name="Jenkins J."/>
            <person name="Shu S."/>
            <person name="Lovell J.T."/>
            <person name="Sreedasyam A."/>
            <person name="Maumus F."/>
            <person name="Tiley G.P."/>
            <person name="Fernandez-Pozo N."/>
            <person name="Barry K."/>
            <person name="Chen C."/>
            <person name="Wang M."/>
            <person name="Lipzen A."/>
            <person name="Daum C."/>
            <person name="Saski C.A."/>
            <person name="Payton A.C."/>
            <person name="Mcbreen J.C."/>
            <person name="Conrad R.E."/>
            <person name="Kollar L.M."/>
            <person name="Olsson S."/>
            <person name="Huttunen S."/>
            <person name="Landis J.B."/>
            <person name="Wickett N.J."/>
            <person name="Johnson M.G."/>
            <person name="Rensing S.A."/>
            <person name="Grimwood J."/>
            <person name="Schmutz J."/>
            <person name="Mcdaniel S.F."/>
        </authorList>
    </citation>
    <scope>NUCLEOTIDE SEQUENCE</scope>
    <source>
        <strain evidence="2">R40</strain>
    </source>
</reference>
<feature type="region of interest" description="Disordered" evidence="1">
    <location>
        <begin position="100"/>
        <end position="120"/>
    </location>
</feature>
<evidence type="ECO:0000313" key="3">
    <source>
        <dbReference type="Proteomes" id="UP000822688"/>
    </source>
</evidence>
<evidence type="ECO:0000256" key="1">
    <source>
        <dbReference type="SAM" id="MobiDB-lite"/>
    </source>
</evidence>
<dbReference type="AlphaFoldDB" id="A0A8T0GKL9"/>
<proteinExistence type="predicted"/>
<gene>
    <name evidence="2" type="ORF">KC19_10G078100</name>
</gene>
<evidence type="ECO:0000313" key="2">
    <source>
        <dbReference type="EMBL" id="KAG0559087.1"/>
    </source>
</evidence>
<organism evidence="2 3">
    <name type="scientific">Ceratodon purpureus</name>
    <name type="common">Fire moss</name>
    <name type="synonym">Dicranum purpureum</name>
    <dbReference type="NCBI Taxonomy" id="3225"/>
    <lineage>
        <taxon>Eukaryota</taxon>
        <taxon>Viridiplantae</taxon>
        <taxon>Streptophyta</taxon>
        <taxon>Embryophyta</taxon>
        <taxon>Bryophyta</taxon>
        <taxon>Bryophytina</taxon>
        <taxon>Bryopsida</taxon>
        <taxon>Dicranidae</taxon>
        <taxon>Pseudoditrichales</taxon>
        <taxon>Ditrichaceae</taxon>
        <taxon>Ceratodon</taxon>
    </lineage>
</organism>
<accession>A0A8T0GKL9</accession>
<keyword evidence="3" id="KW-1185">Reference proteome</keyword>